<accession>A0A553ZYV2</accession>
<evidence type="ECO:0000313" key="4">
    <source>
        <dbReference type="EMBL" id="TSB46585.1"/>
    </source>
</evidence>
<feature type="domain" description="Phospholipid/glycerol acyltransferase" evidence="3">
    <location>
        <begin position="69"/>
        <end position="186"/>
    </location>
</feature>
<organism evidence="4 5">
    <name type="scientific">Alkalicoccobacillus porphyridii</name>
    <dbReference type="NCBI Taxonomy" id="2597270"/>
    <lineage>
        <taxon>Bacteria</taxon>
        <taxon>Bacillati</taxon>
        <taxon>Bacillota</taxon>
        <taxon>Bacilli</taxon>
        <taxon>Bacillales</taxon>
        <taxon>Bacillaceae</taxon>
        <taxon>Alkalicoccobacillus</taxon>
    </lineage>
</organism>
<dbReference type="Proteomes" id="UP000318521">
    <property type="component" value="Unassembled WGS sequence"/>
</dbReference>
<dbReference type="OrthoDB" id="152799at2"/>
<evidence type="ECO:0000256" key="1">
    <source>
        <dbReference type="ARBA" id="ARBA00022679"/>
    </source>
</evidence>
<dbReference type="InterPro" id="IPR002123">
    <property type="entry name" value="Plipid/glycerol_acylTrfase"/>
</dbReference>
<dbReference type="AlphaFoldDB" id="A0A553ZYV2"/>
<keyword evidence="1 4" id="KW-0808">Transferase</keyword>
<keyword evidence="2 4" id="KW-0012">Acyltransferase</keyword>
<protein>
    <submittedName>
        <fullName evidence="4">Acyl-phosphate glycerol 3-phosphate acyltransferase</fullName>
    </submittedName>
</protein>
<evidence type="ECO:0000313" key="5">
    <source>
        <dbReference type="Proteomes" id="UP000318521"/>
    </source>
</evidence>
<reference evidence="4 5" key="1">
    <citation type="submission" date="2019-07" db="EMBL/GenBank/DDBJ databases">
        <authorList>
            <person name="Park Y.J."/>
            <person name="Jeong S.E."/>
            <person name="Jung H.S."/>
        </authorList>
    </citation>
    <scope>NUCLEOTIDE SEQUENCE [LARGE SCALE GENOMIC DNA]</scope>
    <source>
        <strain evidence="5">P16(2019)</strain>
    </source>
</reference>
<dbReference type="SUPFAM" id="SSF69593">
    <property type="entry name" value="Glycerol-3-phosphate (1)-acyltransferase"/>
    <property type="match status" value="1"/>
</dbReference>
<dbReference type="EMBL" id="VLXZ01000005">
    <property type="protein sequence ID" value="TSB46585.1"/>
    <property type="molecule type" value="Genomic_DNA"/>
</dbReference>
<dbReference type="SMART" id="SM00563">
    <property type="entry name" value="PlsC"/>
    <property type="match status" value="1"/>
</dbReference>
<keyword evidence="5" id="KW-1185">Reference proteome</keyword>
<comment type="caution">
    <text evidence="4">The sequence shown here is derived from an EMBL/GenBank/DDBJ whole genome shotgun (WGS) entry which is preliminary data.</text>
</comment>
<dbReference type="GO" id="GO:0003841">
    <property type="term" value="F:1-acylglycerol-3-phosphate O-acyltransferase activity"/>
    <property type="evidence" value="ECO:0007669"/>
    <property type="project" value="TreeGrafter"/>
</dbReference>
<dbReference type="PANTHER" id="PTHR10434">
    <property type="entry name" value="1-ACYL-SN-GLYCEROL-3-PHOSPHATE ACYLTRANSFERASE"/>
    <property type="match status" value="1"/>
</dbReference>
<gene>
    <name evidence="4" type="ORF">FN960_09510</name>
</gene>
<sequence length="266" mass="31128">MARYPCIHWTYRYRHRRIFPIEGAGDMRRANKNKYFSKAFQLYTTYWLIKRSFSGIYIKGNFVEDDTSGLIVSNHSSWWDGIITFYLSQKISPWQSYAMMSDEGLNQFPFFNRIGAFSVDTSSAQSVRRSLSYSLELLNAGSAVWIFPQGAELPLEKRPLTLQPGASFLMNQAPTVPLYIVTYYYSMSHEQKPRLYIHVNHLKKPDDYEQLKRFELNTLLESSMTLQLNQQRDDVANESTDDYTLMELGYRSVSDWFSLWSGGKRK</sequence>
<dbReference type="CDD" id="cd06551">
    <property type="entry name" value="LPLAT"/>
    <property type="match status" value="1"/>
</dbReference>
<proteinExistence type="predicted"/>
<name>A0A553ZYV2_9BACI</name>
<dbReference type="GO" id="GO:0006654">
    <property type="term" value="P:phosphatidic acid biosynthetic process"/>
    <property type="evidence" value="ECO:0007669"/>
    <property type="project" value="TreeGrafter"/>
</dbReference>
<evidence type="ECO:0000259" key="3">
    <source>
        <dbReference type="SMART" id="SM00563"/>
    </source>
</evidence>
<dbReference type="Pfam" id="PF01553">
    <property type="entry name" value="Acyltransferase"/>
    <property type="match status" value="1"/>
</dbReference>
<dbReference type="PANTHER" id="PTHR10434:SF11">
    <property type="entry name" value="1-ACYL-SN-GLYCEROL-3-PHOSPHATE ACYLTRANSFERASE"/>
    <property type="match status" value="1"/>
</dbReference>
<evidence type="ECO:0000256" key="2">
    <source>
        <dbReference type="ARBA" id="ARBA00023315"/>
    </source>
</evidence>